<keyword evidence="4" id="KW-0547">Nucleotide-binding</keyword>
<name>H2YNF6_CIOSA</name>
<dbReference type="Ensembl" id="ENSCSAVT00000006950.1">
    <property type="protein sequence ID" value="ENSCSAVP00000006863.1"/>
    <property type="gene ID" value="ENSCSAVG00000004092.1"/>
</dbReference>
<dbReference type="InterPro" id="IPR038980">
    <property type="entry name" value="ATM_plant"/>
</dbReference>
<dbReference type="SUPFAM" id="SSF56112">
    <property type="entry name" value="Protein kinase-like (PK-like)"/>
    <property type="match status" value="1"/>
</dbReference>
<feature type="domain" description="PI3K/PI4K catalytic" evidence="9">
    <location>
        <begin position="1"/>
        <end position="305"/>
    </location>
</feature>
<evidence type="ECO:0000256" key="5">
    <source>
        <dbReference type="ARBA" id="ARBA00022763"/>
    </source>
</evidence>
<proteinExistence type="predicted"/>
<accession>H2YNF6</accession>
<dbReference type="GO" id="GO:0005634">
    <property type="term" value="C:nucleus"/>
    <property type="evidence" value="ECO:0007669"/>
    <property type="project" value="UniProtKB-SubCell"/>
</dbReference>
<keyword evidence="7" id="KW-0067">ATP-binding</keyword>
<evidence type="ECO:0000256" key="6">
    <source>
        <dbReference type="ARBA" id="ARBA00022777"/>
    </source>
</evidence>
<evidence type="ECO:0000256" key="7">
    <source>
        <dbReference type="ARBA" id="ARBA00022840"/>
    </source>
</evidence>
<dbReference type="GO" id="GO:0005524">
    <property type="term" value="F:ATP binding"/>
    <property type="evidence" value="ECO:0007669"/>
    <property type="project" value="UniProtKB-KW"/>
</dbReference>
<comment type="subcellular location">
    <subcellularLocation>
        <location evidence="1">Nucleus</location>
    </subcellularLocation>
</comment>
<dbReference type="PROSITE" id="PS50290">
    <property type="entry name" value="PI3_4_KINASE_3"/>
    <property type="match status" value="1"/>
</dbReference>
<dbReference type="Gene3D" id="3.30.1010.10">
    <property type="entry name" value="Phosphatidylinositol 3-kinase Catalytic Subunit, Chain A, domain 4"/>
    <property type="match status" value="1"/>
</dbReference>
<dbReference type="InterPro" id="IPR011009">
    <property type="entry name" value="Kinase-like_dom_sf"/>
</dbReference>
<evidence type="ECO:0000256" key="2">
    <source>
        <dbReference type="ARBA" id="ARBA00012513"/>
    </source>
</evidence>
<dbReference type="InterPro" id="IPR000403">
    <property type="entry name" value="PI3/4_kinase_cat_dom"/>
</dbReference>
<dbReference type="GeneTree" id="ENSGT00670000098061"/>
<reference evidence="12" key="1">
    <citation type="submission" date="2003-08" db="EMBL/GenBank/DDBJ databases">
        <authorList>
            <person name="Birren B."/>
            <person name="Nusbaum C."/>
            <person name="Abebe A."/>
            <person name="Abouelleil A."/>
            <person name="Adekoya E."/>
            <person name="Ait-zahra M."/>
            <person name="Allen N."/>
            <person name="Allen T."/>
            <person name="An P."/>
            <person name="Anderson M."/>
            <person name="Anderson S."/>
            <person name="Arachchi H."/>
            <person name="Armbruster J."/>
            <person name="Bachantsang P."/>
            <person name="Baldwin J."/>
            <person name="Barry A."/>
            <person name="Bayul T."/>
            <person name="Blitshsteyn B."/>
            <person name="Bloom T."/>
            <person name="Blye J."/>
            <person name="Boguslavskiy L."/>
            <person name="Borowsky M."/>
            <person name="Boukhgalter B."/>
            <person name="Brunache A."/>
            <person name="Butler J."/>
            <person name="Calixte N."/>
            <person name="Calvo S."/>
            <person name="Camarata J."/>
            <person name="Campo K."/>
            <person name="Chang J."/>
            <person name="Cheshatsang Y."/>
            <person name="Citroen M."/>
            <person name="Collymore A."/>
            <person name="Considine T."/>
            <person name="Cook A."/>
            <person name="Cooke P."/>
            <person name="Corum B."/>
            <person name="Cuomo C."/>
            <person name="David R."/>
            <person name="Dawoe T."/>
            <person name="Degray S."/>
            <person name="Dodge S."/>
            <person name="Dooley K."/>
            <person name="Dorje P."/>
            <person name="Dorjee K."/>
            <person name="Dorris L."/>
            <person name="Duffey N."/>
            <person name="Dupes A."/>
            <person name="Elkins T."/>
            <person name="Engels R."/>
            <person name="Erickson J."/>
            <person name="Farina A."/>
            <person name="Faro S."/>
            <person name="Ferreira P."/>
            <person name="Fischer H."/>
            <person name="Fitzgerald M."/>
            <person name="Foley K."/>
            <person name="Gage D."/>
            <person name="Galagan J."/>
            <person name="Gearin G."/>
            <person name="Gnerre S."/>
            <person name="Gnirke A."/>
            <person name="Goyette A."/>
            <person name="Graham J."/>
            <person name="Grandbois E."/>
            <person name="Gyaltsen K."/>
            <person name="Hafez N."/>
            <person name="Hagopian D."/>
            <person name="Hagos B."/>
            <person name="Hall J."/>
            <person name="Hatcher B."/>
            <person name="Heller A."/>
            <person name="Higgins H."/>
            <person name="Honan T."/>
            <person name="Horn A."/>
            <person name="Houde N."/>
            <person name="Hughes L."/>
            <person name="Hulme W."/>
            <person name="Husby E."/>
            <person name="Iliev I."/>
            <person name="Jaffe D."/>
            <person name="Jones C."/>
            <person name="Kamal M."/>
            <person name="Kamat A."/>
            <person name="Kamvysselis M."/>
            <person name="Karlsson E."/>
            <person name="Kells C."/>
            <person name="Kieu A."/>
            <person name="Kisner P."/>
            <person name="Kodira C."/>
            <person name="Kulbokas E."/>
            <person name="Labutti K."/>
            <person name="Lama D."/>
            <person name="Landers T."/>
            <person name="Leger J."/>
            <person name="Levine S."/>
            <person name="Lewis D."/>
            <person name="Lewis T."/>
            <person name="Lindblad-toh K."/>
            <person name="Liu X."/>
            <person name="Lokyitsang T."/>
            <person name="Lokyitsang Y."/>
            <person name="Lucien O."/>
            <person name="Lui A."/>
            <person name="Ma L.J."/>
            <person name="Mabbitt R."/>
            <person name="Macdonald J."/>
            <person name="Maclean C."/>
            <person name="Major J."/>
            <person name="Manning J."/>
            <person name="Marabella R."/>
            <person name="Maru K."/>
            <person name="Matthews C."/>
            <person name="Mauceli E."/>
            <person name="Mccarthy M."/>
            <person name="Mcdonough S."/>
            <person name="Mcghee T."/>
            <person name="Meldrim J."/>
            <person name="Meneus L."/>
            <person name="Mesirov J."/>
            <person name="Mihalev A."/>
            <person name="Mihova T."/>
            <person name="Mikkelsen T."/>
            <person name="Mlenga V."/>
            <person name="Moru K."/>
            <person name="Mozes J."/>
            <person name="Mulrain L."/>
            <person name="Munson G."/>
            <person name="Naylor J."/>
            <person name="Newes C."/>
            <person name="Nguyen C."/>
            <person name="Nguyen N."/>
            <person name="Nguyen T."/>
            <person name="Nicol R."/>
            <person name="Nielsen C."/>
            <person name="Nizzari M."/>
            <person name="Norbu C."/>
            <person name="Norbu N."/>
            <person name="O'donnell P."/>
            <person name="Okoawo O."/>
            <person name="O'leary S."/>
            <person name="Omotosho B."/>
            <person name="O'neill K."/>
            <person name="Osman S."/>
            <person name="Parker S."/>
            <person name="Perrin D."/>
            <person name="Phunkhang P."/>
            <person name="Piqani B."/>
            <person name="Purcell S."/>
            <person name="Rachupka T."/>
            <person name="Ramasamy U."/>
            <person name="Rameau R."/>
            <person name="Ray V."/>
            <person name="Raymond C."/>
            <person name="Retta R."/>
            <person name="Richardson S."/>
            <person name="Rise C."/>
            <person name="Rodriguez J."/>
            <person name="Rogers J."/>
            <person name="Rogov P."/>
            <person name="Rutman M."/>
            <person name="Schupbach R."/>
            <person name="Seaman C."/>
            <person name="Settipalli S."/>
            <person name="Sharpe T."/>
            <person name="Sheridan J."/>
            <person name="Sherpa N."/>
            <person name="Shi J."/>
            <person name="Smirnov S."/>
            <person name="Smith C."/>
            <person name="Sougnez C."/>
            <person name="Spencer B."/>
            <person name="Stalker J."/>
            <person name="Stange-thomann N."/>
            <person name="Stavropoulos S."/>
            <person name="Stetson K."/>
            <person name="Stone C."/>
            <person name="Stone S."/>
            <person name="Stubbs M."/>
            <person name="Talamas J."/>
            <person name="Tchuinga P."/>
            <person name="Tenzing P."/>
            <person name="Tesfaye S."/>
            <person name="Theodore J."/>
            <person name="Thoulutsang Y."/>
            <person name="Topham K."/>
            <person name="Towey S."/>
            <person name="Tsamla T."/>
            <person name="Tsomo N."/>
            <person name="Vallee D."/>
            <person name="Vassiliev H."/>
            <person name="Venkataraman V."/>
            <person name="Vinson J."/>
            <person name="Vo A."/>
            <person name="Wade C."/>
            <person name="Wang S."/>
            <person name="Wangchuk T."/>
            <person name="Wangdi T."/>
            <person name="Whittaker C."/>
            <person name="Wilkinson J."/>
            <person name="Wu Y."/>
            <person name="Wyman D."/>
            <person name="Yadav S."/>
            <person name="Yang S."/>
            <person name="Yang X."/>
            <person name="Yeager S."/>
            <person name="Yee E."/>
            <person name="Young G."/>
            <person name="Zainoun J."/>
            <person name="Zembeck L."/>
            <person name="Zimmer A."/>
            <person name="Zody M."/>
            <person name="Lander E."/>
        </authorList>
    </citation>
    <scope>NUCLEOTIDE SEQUENCE [LARGE SCALE GENOMIC DNA]</scope>
</reference>
<protein>
    <recommendedName>
        <fullName evidence="2">non-specific serine/threonine protein kinase</fullName>
        <ecNumber evidence="2">2.7.11.1</ecNumber>
    </recommendedName>
</protein>
<dbReference type="Proteomes" id="UP000007875">
    <property type="component" value="Unassembled WGS sequence"/>
</dbReference>
<dbReference type="GO" id="GO:0006281">
    <property type="term" value="P:DNA repair"/>
    <property type="evidence" value="ECO:0007669"/>
    <property type="project" value="InterPro"/>
</dbReference>
<dbReference type="OMA" id="SSHTHEE"/>
<dbReference type="Gene3D" id="1.10.1070.11">
    <property type="entry name" value="Phosphatidylinositol 3-/4-kinase, catalytic domain"/>
    <property type="match status" value="1"/>
</dbReference>
<dbReference type="PROSITE" id="PS51190">
    <property type="entry name" value="FATC"/>
    <property type="match status" value="1"/>
</dbReference>
<dbReference type="Pfam" id="PF02260">
    <property type="entry name" value="FATC"/>
    <property type="match status" value="1"/>
</dbReference>
<dbReference type="InterPro" id="IPR003152">
    <property type="entry name" value="FATC_dom"/>
</dbReference>
<keyword evidence="8" id="KW-0539">Nucleus</keyword>
<reference evidence="11" key="3">
    <citation type="submission" date="2025-09" db="UniProtKB">
        <authorList>
            <consortium name="Ensembl"/>
        </authorList>
    </citation>
    <scope>IDENTIFICATION</scope>
</reference>
<dbReference type="PROSITE" id="PS00916">
    <property type="entry name" value="PI3_4_KINASE_2"/>
    <property type="match status" value="1"/>
</dbReference>
<evidence type="ECO:0000256" key="3">
    <source>
        <dbReference type="ARBA" id="ARBA00022679"/>
    </source>
</evidence>
<evidence type="ECO:0000259" key="10">
    <source>
        <dbReference type="PROSITE" id="PS51190"/>
    </source>
</evidence>
<evidence type="ECO:0000313" key="11">
    <source>
        <dbReference type="Ensembl" id="ENSCSAVP00000006863.1"/>
    </source>
</evidence>
<keyword evidence="12" id="KW-1185">Reference proteome</keyword>
<dbReference type="InterPro" id="IPR044107">
    <property type="entry name" value="PIKKc_ATM"/>
</dbReference>
<dbReference type="PANTHER" id="PTHR37079:SF4">
    <property type="entry name" value="SERINE_THREONINE-PROTEIN KINASE ATM"/>
    <property type="match status" value="1"/>
</dbReference>
<dbReference type="AlphaFoldDB" id="H2YNF6"/>
<dbReference type="PANTHER" id="PTHR37079">
    <property type="entry name" value="SERINE/THREONINE-PROTEIN KINASE ATM"/>
    <property type="match status" value="1"/>
</dbReference>
<evidence type="ECO:0000259" key="9">
    <source>
        <dbReference type="PROSITE" id="PS50290"/>
    </source>
</evidence>
<dbReference type="InterPro" id="IPR018936">
    <property type="entry name" value="PI3/4_kinase_CS"/>
</dbReference>
<dbReference type="InterPro" id="IPR036940">
    <property type="entry name" value="PI3/4_kinase_cat_sf"/>
</dbReference>
<evidence type="ECO:0000256" key="4">
    <source>
        <dbReference type="ARBA" id="ARBA00022741"/>
    </source>
</evidence>
<evidence type="ECO:0000256" key="8">
    <source>
        <dbReference type="ARBA" id="ARBA00023242"/>
    </source>
</evidence>
<dbReference type="SMART" id="SM01343">
    <property type="entry name" value="FATC"/>
    <property type="match status" value="1"/>
</dbReference>
<sequence length="354" mass="39406">LPKVVVAVGSDGLDRKHLVKGRDDLRQDAVMQQVFQLVNVLLAKDPNTKSLSIQTYKVVPLSQKSGLVQWCDGTIPIGVYLVGNPGEMGAHHRHRPHDMSAMACRKALGSVGGKGLEVKFGKYKEICAKFKPVFRHFFTEKFVVPRDWFAKRQSYTKSVAVSSIVGYVLGLGDRHVQNILINCNTAEIVHIDLGVAFEQGRCLPTPETVPFRLTRDIVDGMGLCGVEGVFRRCCEKTMVVMRSSYDAITTIVEVLLYDPLHDWTLSPSKARTLQVLIEFLLLFKSLKQASVLTASDAQNTNKLAERVLLRLQEKLLGTEEGSVLSVRGQVNMLIQQASDPVRLCQLFAGWQPYL</sequence>
<dbReference type="SMART" id="SM00146">
    <property type="entry name" value="PI3Kc"/>
    <property type="match status" value="1"/>
</dbReference>
<dbReference type="EC" id="2.7.11.1" evidence="2"/>
<organism evidence="11 12">
    <name type="scientific">Ciona savignyi</name>
    <name type="common">Pacific transparent sea squirt</name>
    <dbReference type="NCBI Taxonomy" id="51511"/>
    <lineage>
        <taxon>Eukaryota</taxon>
        <taxon>Metazoa</taxon>
        <taxon>Chordata</taxon>
        <taxon>Tunicata</taxon>
        <taxon>Ascidiacea</taxon>
        <taxon>Phlebobranchia</taxon>
        <taxon>Cionidae</taxon>
        <taxon>Ciona</taxon>
    </lineage>
</organism>
<dbReference type="PROSITE" id="PS00915">
    <property type="entry name" value="PI3_4_KINASE_1"/>
    <property type="match status" value="1"/>
</dbReference>
<keyword evidence="5" id="KW-0227">DNA damage</keyword>
<evidence type="ECO:0000256" key="1">
    <source>
        <dbReference type="ARBA" id="ARBA00004123"/>
    </source>
</evidence>
<evidence type="ECO:0000313" key="12">
    <source>
        <dbReference type="Proteomes" id="UP000007875"/>
    </source>
</evidence>
<dbReference type="GO" id="GO:0004674">
    <property type="term" value="F:protein serine/threonine kinase activity"/>
    <property type="evidence" value="ECO:0007669"/>
    <property type="project" value="UniProtKB-EC"/>
</dbReference>
<reference evidence="11" key="2">
    <citation type="submission" date="2025-08" db="UniProtKB">
        <authorList>
            <consortium name="Ensembl"/>
        </authorList>
    </citation>
    <scope>IDENTIFICATION</scope>
</reference>
<feature type="domain" description="FATC" evidence="10">
    <location>
        <begin position="322"/>
        <end position="354"/>
    </location>
</feature>
<dbReference type="Pfam" id="PF00454">
    <property type="entry name" value="PI3_PI4_kinase"/>
    <property type="match status" value="1"/>
</dbReference>
<dbReference type="CDD" id="cd05171">
    <property type="entry name" value="PIKKc_ATM"/>
    <property type="match status" value="1"/>
</dbReference>
<dbReference type="HOGENOM" id="CLU_000178_9_1_1"/>
<keyword evidence="3" id="KW-0808">Transferase</keyword>
<keyword evidence="6" id="KW-0418">Kinase</keyword>